<dbReference type="Proteomes" id="UP000638570">
    <property type="component" value="Unassembled WGS sequence"/>
</dbReference>
<accession>A0ABS1QWD7</accession>
<comment type="caution">
    <text evidence="1">The sequence shown here is derived from an EMBL/GenBank/DDBJ whole genome shotgun (WGS) entry which is preliminary data.</text>
</comment>
<reference evidence="2" key="1">
    <citation type="submission" date="2021-01" db="EMBL/GenBank/DDBJ databases">
        <title>Genome public.</title>
        <authorList>
            <person name="Liu C."/>
            <person name="Sun Q."/>
        </authorList>
    </citation>
    <scope>NUCLEOTIDE SEQUENCE [LARGE SCALE GENOMIC DNA]</scope>
    <source>
        <strain evidence="2">CGMCC 1.18722</strain>
    </source>
</reference>
<name>A0ABS1QWD7_9GAMM</name>
<organism evidence="1 2">
    <name type="scientific">Zobellella iuensis</name>
    <dbReference type="NCBI Taxonomy" id="2803811"/>
    <lineage>
        <taxon>Bacteria</taxon>
        <taxon>Pseudomonadati</taxon>
        <taxon>Pseudomonadota</taxon>
        <taxon>Gammaproteobacteria</taxon>
        <taxon>Aeromonadales</taxon>
        <taxon>Aeromonadaceae</taxon>
        <taxon>Zobellella</taxon>
    </lineage>
</organism>
<gene>
    <name evidence="1" type="ORF">JKV55_17985</name>
</gene>
<proteinExistence type="predicted"/>
<dbReference type="EMBL" id="JAERTZ010000032">
    <property type="protein sequence ID" value="MBL1379194.1"/>
    <property type="molecule type" value="Genomic_DNA"/>
</dbReference>
<sequence>MSSREIADLVESRHDKVKQSIERLAERRVIIFTPVREKPAGGRPGTAYHVNKRDGYVVAAQLCPEFTARLVDRWQELEQQAVTPVIPNPLLTRCAWLPAGLGRLKR</sequence>
<dbReference type="InterPro" id="IPR014054">
    <property type="entry name" value="Phage_regulatory_Rha"/>
</dbReference>
<dbReference type="RefSeq" id="WP_202088284.1">
    <property type="nucleotide sequence ID" value="NZ_JAERTZ010000032.1"/>
</dbReference>
<dbReference type="Pfam" id="PF09669">
    <property type="entry name" value="Phage_pRha"/>
    <property type="match status" value="1"/>
</dbReference>
<protein>
    <submittedName>
        <fullName evidence="1">Rha family transcriptional regulator</fullName>
    </submittedName>
</protein>
<evidence type="ECO:0000313" key="2">
    <source>
        <dbReference type="Proteomes" id="UP000638570"/>
    </source>
</evidence>
<keyword evidence="2" id="KW-1185">Reference proteome</keyword>
<evidence type="ECO:0000313" key="1">
    <source>
        <dbReference type="EMBL" id="MBL1379194.1"/>
    </source>
</evidence>